<comment type="caution">
    <text evidence="8">The sequence shown here is derived from an EMBL/GenBank/DDBJ whole genome shotgun (WGS) entry which is preliminary data.</text>
</comment>
<dbReference type="Pfam" id="PF00072">
    <property type="entry name" value="Response_reg"/>
    <property type="match status" value="1"/>
</dbReference>
<dbReference type="InterPro" id="IPR039420">
    <property type="entry name" value="WalR-like"/>
</dbReference>
<dbReference type="Gene3D" id="3.40.50.2300">
    <property type="match status" value="1"/>
</dbReference>
<dbReference type="GO" id="GO:0005829">
    <property type="term" value="C:cytosol"/>
    <property type="evidence" value="ECO:0007669"/>
    <property type="project" value="TreeGrafter"/>
</dbReference>
<protein>
    <submittedName>
        <fullName evidence="8">Response regulator</fullName>
    </submittedName>
</protein>
<dbReference type="CDD" id="cd17536">
    <property type="entry name" value="REC_YesN-like"/>
    <property type="match status" value="1"/>
</dbReference>
<feature type="modified residue" description="4-aspartylphosphate" evidence="6">
    <location>
        <position position="55"/>
    </location>
</feature>
<dbReference type="InterPro" id="IPR001789">
    <property type="entry name" value="Sig_transdc_resp-reg_receiver"/>
</dbReference>
<evidence type="ECO:0000256" key="2">
    <source>
        <dbReference type="ARBA" id="ARBA00023012"/>
    </source>
</evidence>
<evidence type="ECO:0000256" key="3">
    <source>
        <dbReference type="ARBA" id="ARBA00023015"/>
    </source>
</evidence>
<dbReference type="EMBL" id="BLVO01000016">
    <property type="protein sequence ID" value="GFM35167.1"/>
    <property type="molecule type" value="Genomic_DNA"/>
</dbReference>
<dbReference type="SUPFAM" id="SSF52172">
    <property type="entry name" value="CheY-like"/>
    <property type="match status" value="1"/>
</dbReference>
<dbReference type="GO" id="GO:0032993">
    <property type="term" value="C:protein-DNA complex"/>
    <property type="evidence" value="ECO:0007669"/>
    <property type="project" value="TreeGrafter"/>
</dbReference>
<dbReference type="RefSeq" id="WP_174406792.1">
    <property type="nucleotide sequence ID" value="NZ_BLVO01000016.1"/>
</dbReference>
<dbReference type="AlphaFoldDB" id="A0A7J0BN45"/>
<dbReference type="SMART" id="SM00448">
    <property type="entry name" value="REC"/>
    <property type="match status" value="1"/>
</dbReference>
<proteinExistence type="predicted"/>
<dbReference type="InterPro" id="IPR011006">
    <property type="entry name" value="CheY-like_superfamily"/>
</dbReference>
<dbReference type="PANTHER" id="PTHR48111">
    <property type="entry name" value="REGULATOR OF RPOS"/>
    <property type="match status" value="1"/>
</dbReference>
<gene>
    <name evidence="8" type="ORF">DSM101010T_35320</name>
</gene>
<evidence type="ECO:0000256" key="4">
    <source>
        <dbReference type="ARBA" id="ARBA00023125"/>
    </source>
</evidence>
<evidence type="ECO:0000256" key="1">
    <source>
        <dbReference type="ARBA" id="ARBA00022553"/>
    </source>
</evidence>
<keyword evidence="1 6" id="KW-0597">Phosphoprotein</keyword>
<dbReference type="GO" id="GO:0000976">
    <property type="term" value="F:transcription cis-regulatory region binding"/>
    <property type="evidence" value="ECO:0007669"/>
    <property type="project" value="TreeGrafter"/>
</dbReference>
<keyword evidence="9" id="KW-1185">Reference proteome</keyword>
<name>A0A7J0BN45_9BACT</name>
<evidence type="ECO:0000313" key="8">
    <source>
        <dbReference type="EMBL" id="GFM35167.1"/>
    </source>
</evidence>
<dbReference type="GO" id="GO:0006355">
    <property type="term" value="P:regulation of DNA-templated transcription"/>
    <property type="evidence" value="ECO:0007669"/>
    <property type="project" value="TreeGrafter"/>
</dbReference>
<accession>A0A7J0BN45</accession>
<dbReference type="PROSITE" id="PS50110">
    <property type="entry name" value="RESPONSE_REGULATORY"/>
    <property type="match status" value="1"/>
</dbReference>
<keyword evidence="5" id="KW-0804">Transcription</keyword>
<evidence type="ECO:0000256" key="5">
    <source>
        <dbReference type="ARBA" id="ARBA00023163"/>
    </source>
</evidence>
<dbReference type="PANTHER" id="PTHR48111:SF1">
    <property type="entry name" value="TWO-COMPONENT RESPONSE REGULATOR ORR33"/>
    <property type="match status" value="1"/>
</dbReference>
<evidence type="ECO:0000256" key="6">
    <source>
        <dbReference type="PROSITE-ProRule" id="PRU00169"/>
    </source>
</evidence>
<keyword evidence="3" id="KW-0805">Transcription regulation</keyword>
<keyword evidence="2" id="KW-0902">Two-component regulatory system</keyword>
<reference evidence="8 9" key="1">
    <citation type="submission" date="2020-05" db="EMBL/GenBank/DDBJ databases">
        <title>Draft genome sequence of Desulfovibrio sp. strain HN2T.</title>
        <authorList>
            <person name="Ueno A."/>
            <person name="Tamazawa S."/>
            <person name="Tamamura S."/>
            <person name="Murakami T."/>
            <person name="Kiyama T."/>
            <person name="Inomata H."/>
            <person name="Amano Y."/>
            <person name="Miyakawa K."/>
            <person name="Tamaki H."/>
            <person name="Naganuma T."/>
            <person name="Kaneko K."/>
        </authorList>
    </citation>
    <scope>NUCLEOTIDE SEQUENCE [LARGE SCALE GENOMIC DNA]</scope>
    <source>
        <strain evidence="8 9">HN2</strain>
    </source>
</reference>
<sequence>MAQNIRVLIVDDELRFRENLQRLLSLRGFSVFAAEDGTKALTLLKTETVDVCVVDMRMPGMDGTETVRCIREMPEPPACIILTGHACVDQAVQGYHCGAAEYLLKPCTTDELAERIHRVYERTREQRTGTFTNSKGKA</sequence>
<dbReference type="Proteomes" id="UP000503840">
    <property type="component" value="Unassembled WGS sequence"/>
</dbReference>
<evidence type="ECO:0000259" key="7">
    <source>
        <dbReference type="PROSITE" id="PS50110"/>
    </source>
</evidence>
<keyword evidence="4" id="KW-0238">DNA-binding</keyword>
<evidence type="ECO:0000313" key="9">
    <source>
        <dbReference type="Proteomes" id="UP000503840"/>
    </source>
</evidence>
<organism evidence="8 9">
    <name type="scientific">Desulfovibrio subterraneus</name>
    <dbReference type="NCBI Taxonomy" id="2718620"/>
    <lineage>
        <taxon>Bacteria</taxon>
        <taxon>Pseudomonadati</taxon>
        <taxon>Thermodesulfobacteriota</taxon>
        <taxon>Desulfovibrionia</taxon>
        <taxon>Desulfovibrionales</taxon>
        <taxon>Desulfovibrionaceae</taxon>
        <taxon>Desulfovibrio</taxon>
    </lineage>
</organism>
<dbReference type="GO" id="GO:0000156">
    <property type="term" value="F:phosphorelay response regulator activity"/>
    <property type="evidence" value="ECO:0007669"/>
    <property type="project" value="TreeGrafter"/>
</dbReference>
<feature type="domain" description="Response regulatory" evidence="7">
    <location>
        <begin position="6"/>
        <end position="120"/>
    </location>
</feature>